<dbReference type="OrthoDB" id="5979581at2759"/>
<dbReference type="GO" id="GO:0005634">
    <property type="term" value="C:nucleus"/>
    <property type="evidence" value="ECO:0007669"/>
    <property type="project" value="TreeGrafter"/>
</dbReference>
<dbReference type="EMBL" id="VXIT01000010">
    <property type="protein sequence ID" value="KAA6409645.1"/>
    <property type="molecule type" value="Genomic_DNA"/>
</dbReference>
<dbReference type="GO" id="GO:0005524">
    <property type="term" value="F:ATP binding"/>
    <property type="evidence" value="ECO:0007669"/>
    <property type="project" value="UniProtKB-KW"/>
</dbReference>
<feature type="domain" description="Protein kinase" evidence="9">
    <location>
        <begin position="1"/>
        <end position="178"/>
    </location>
</feature>
<evidence type="ECO:0000313" key="10">
    <source>
        <dbReference type="EMBL" id="KAA6409645.1"/>
    </source>
</evidence>
<evidence type="ECO:0000256" key="7">
    <source>
        <dbReference type="ARBA" id="ARBA00047899"/>
    </source>
</evidence>
<dbReference type="AlphaFoldDB" id="A0A5M8PL28"/>
<dbReference type="SUPFAM" id="SSF56112">
    <property type="entry name" value="Protein kinase-like (PK-like)"/>
    <property type="match status" value="1"/>
</dbReference>
<dbReference type="InterPro" id="IPR051334">
    <property type="entry name" value="SRPK"/>
</dbReference>
<evidence type="ECO:0000256" key="2">
    <source>
        <dbReference type="ARBA" id="ARBA00022527"/>
    </source>
</evidence>
<reference evidence="10 11" key="1">
    <citation type="submission" date="2019-09" db="EMBL/GenBank/DDBJ databases">
        <title>The hologenome of the rock-dwelling lichen Lasallia pustulata.</title>
        <authorList>
            <person name="Greshake Tzovaras B."/>
            <person name="Segers F."/>
            <person name="Bicker A."/>
            <person name="Dal Grande F."/>
            <person name="Otte J."/>
            <person name="Hankeln T."/>
            <person name="Schmitt I."/>
            <person name="Ebersberger I."/>
        </authorList>
    </citation>
    <scope>NUCLEOTIDE SEQUENCE [LARGE SCALE GENOMIC DNA]</scope>
    <source>
        <strain evidence="10">A1-1</strain>
    </source>
</reference>
<comment type="caution">
    <text evidence="10">The sequence shown here is derived from an EMBL/GenBank/DDBJ whole genome shotgun (WGS) entry which is preliminary data.</text>
</comment>
<evidence type="ECO:0000256" key="1">
    <source>
        <dbReference type="ARBA" id="ARBA00012513"/>
    </source>
</evidence>
<dbReference type="GO" id="GO:0005737">
    <property type="term" value="C:cytoplasm"/>
    <property type="evidence" value="ECO:0007669"/>
    <property type="project" value="TreeGrafter"/>
</dbReference>
<keyword evidence="4" id="KW-0547">Nucleotide-binding</keyword>
<keyword evidence="5" id="KW-0418">Kinase</keyword>
<evidence type="ECO:0000256" key="8">
    <source>
        <dbReference type="ARBA" id="ARBA00048679"/>
    </source>
</evidence>
<keyword evidence="2" id="KW-0723">Serine/threonine-protein kinase</keyword>
<protein>
    <recommendedName>
        <fullName evidence="1">non-specific serine/threonine protein kinase</fullName>
        <ecNumber evidence="1">2.7.11.1</ecNumber>
    </recommendedName>
</protein>
<dbReference type="GO" id="GO:0004674">
    <property type="term" value="F:protein serine/threonine kinase activity"/>
    <property type="evidence" value="ECO:0007669"/>
    <property type="project" value="UniProtKB-KW"/>
</dbReference>
<name>A0A5M8PL28_9LECA</name>
<evidence type="ECO:0000313" key="11">
    <source>
        <dbReference type="Proteomes" id="UP000324767"/>
    </source>
</evidence>
<proteinExistence type="predicted"/>
<keyword evidence="6" id="KW-0067">ATP-binding</keyword>
<dbReference type="EC" id="2.7.11.1" evidence="1"/>
<dbReference type="PROSITE" id="PS50011">
    <property type="entry name" value="PROTEIN_KINASE_DOM"/>
    <property type="match status" value="1"/>
</dbReference>
<dbReference type="GO" id="GO:0050684">
    <property type="term" value="P:regulation of mRNA processing"/>
    <property type="evidence" value="ECO:0007669"/>
    <property type="project" value="TreeGrafter"/>
</dbReference>
<dbReference type="PANTHER" id="PTHR47634:SF9">
    <property type="entry name" value="PROTEIN KINASE DOMAIN-CONTAINING PROTEIN-RELATED"/>
    <property type="match status" value="1"/>
</dbReference>
<dbReference type="Gene3D" id="1.10.510.10">
    <property type="entry name" value="Transferase(Phosphotransferase) domain 1"/>
    <property type="match status" value="2"/>
</dbReference>
<evidence type="ECO:0000256" key="3">
    <source>
        <dbReference type="ARBA" id="ARBA00022679"/>
    </source>
</evidence>
<evidence type="ECO:0000256" key="4">
    <source>
        <dbReference type="ARBA" id="ARBA00022741"/>
    </source>
</evidence>
<dbReference type="PANTHER" id="PTHR47634">
    <property type="entry name" value="PROTEIN KINASE DOMAIN-CONTAINING PROTEIN-RELATED"/>
    <property type="match status" value="1"/>
</dbReference>
<comment type="catalytic activity">
    <reaction evidence="7">
        <text>L-threonyl-[protein] + ATP = O-phospho-L-threonyl-[protein] + ADP + H(+)</text>
        <dbReference type="Rhea" id="RHEA:46608"/>
        <dbReference type="Rhea" id="RHEA-COMP:11060"/>
        <dbReference type="Rhea" id="RHEA-COMP:11605"/>
        <dbReference type="ChEBI" id="CHEBI:15378"/>
        <dbReference type="ChEBI" id="CHEBI:30013"/>
        <dbReference type="ChEBI" id="CHEBI:30616"/>
        <dbReference type="ChEBI" id="CHEBI:61977"/>
        <dbReference type="ChEBI" id="CHEBI:456216"/>
        <dbReference type="EC" id="2.7.11.1"/>
    </reaction>
</comment>
<gene>
    <name evidence="10" type="ORF">FRX48_06257</name>
</gene>
<organism evidence="10 11">
    <name type="scientific">Lasallia pustulata</name>
    <dbReference type="NCBI Taxonomy" id="136370"/>
    <lineage>
        <taxon>Eukaryota</taxon>
        <taxon>Fungi</taxon>
        <taxon>Dikarya</taxon>
        <taxon>Ascomycota</taxon>
        <taxon>Pezizomycotina</taxon>
        <taxon>Lecanoromycetes</taxon>
        <taxon>OSLEUM clade</taxon>
        <taxon>Umbilicariomycetidae</taxon>
        <taxon>Umbilicariales</taxon>
        <taxon>Umbilicariaceae</taxon>
        <taxon>Lasallia</taxon>
    </lineage>
</organism>
<dbReference type="InterPro" id="IPR000719">
    <property type="entry name" value="Prot_kinase_dom"/>
</dbReference>
<dbReference type="InterPro" id="IPR011009">
    <property type="entry name" value="Kinase-like_dom_sf"/>
</dbReference>
<evidence type="ECO:0000259" key="9">
    <source>
        <dbReference type="PROSITE" id="PS50011"/>
    </source>
</evidence>
<evidence type="ECO:0000256" key="5">
    <source>
        <dbReference type="ARBA" id="ARBA00022777"/>
    </source>
</evidence>
<sequence>MSLSTLRAKSPSRKLPEELLKLTLVHVLRALDFLHIEAGVLHCDLQERNILLSIEDKTILSNFKEAEQADPSPRKIDGIVLFIDLESSLKLRLLVVYFVTSVSNQLYVWDLFENKHMLDARNAKKEDSNLHHLAEMVALLRMPPKDFLLRSDYASEFFDQHGQSLVTMPFSFSYLASI</sequence>
<dbReference type="Proteomes" id="UP000324767">
    <property type="component" value="Unassembled WGS sequence"/>
</dbReference>
<evidence type="ECO:0000256" key="6">
    <source>
        <dbReference type="ARBA" id="ARBA00022840"/>
    </source>
</evidence>
<dbReference type="GO" id="GO:0000245">
    <property type="term" value="P:spliceosomal complex assembly"/>
    <property type="evidence" value="ECO:0007669"/>
    <property type="project" value="TreeGrafter"/>
</dbReference>
<accession>A0A5M8PL28</accession>
<comment type="catalytic activity">
    <reaction evidence="8">
        <text>L-seryl-[protein] + ATP = O-phospho-L-seryl-[protein] + ADP + H(+)</text>
        <dbReference type="Rhea" id="RHEA:17989"/>
        <dbReference type="Rhea" id="RHEA-COMP:9863"/>
        <dbReference type="Rhea" id="RHEA-COMP:11604"/>
        <dbReference type="ChEBI" id="CHEBI:15378"/>
        <dbReference type="ChEBI" id="CHEBI:29999"/>
        <dbReference type="ChEBI" id="CHEBI:30616"/>
        <dbReference type="ChEBI" id="CHEBI:83421"/>
        <dbReference type="ChEBI" id="CHEBI:456216"/>
        <dbReference type="EC" id="2.7.11.1"/>
    </reaction>
</comment>
<keyword evidence="3" id="KW-0808">Transferase</keyword>